<evidence type="ECO:0000256" key="2">
    <source>
        <dbReference type="ARBA" id="ARBA00022723"/>
    </source>
</evidence>
<dbReference type="SUPFAM" id="SSF50022">
    <property type="entry name" value="ISP domain"/>
    <property type="match status" value="1"/>
</dbReference>
<dbReference type="EMBL" id="CASHTH010002488">
    <property type="protein sequence ID" value="CAI8030635.1"/>
    <property type="molecule type" value="Genomic_DNA"/>
</dbReference>
<evidence type="ECO:0000256" key="3">
    <source>
        <dbReference type="ARBA" id="ARBA00023002"/>
    </source>
</evidence>
<organism evidence="7 8">
    <name type="scientific">Geodia barretti</name>
    <name type="common">Barrett's horny sponge</name>
    <dbReference type="NCBI Taxonomy" id="519541"/>
    <lineage>
        <taxon>Eukaryota</taxon>
        <taxon>Metazoa</taxon>
        <taxon>Porifera</taxon>
        <taxon>Demospongiae</taxon>
        <taxon>Heteroscleromorpha</taxon>
        <taxon>Tetractinellida</taxon>
        <taxon>Astrophorina</taxon>
        <taxon>Geodiidae</taxon>
        <taxon>Geodia</taxon>
    </lineage>
</organism>
<evidence type="ECO:0000313" key="7">
    <source>
        <dbReference type="EMBL" id="CAI8030635.1"/>
    </source>
</evidence>
<dbReference type="GO" id="GO:0016491">
    <property type="term" value="F:oxidoreductase activity"/>
    <property type="evidence" value="ECO:0007669"/>
    <property type="project" value="UniProtKB-KW"/>
</dbReference>
<protein>
    <submittedName>
        <fullName evidence="7">Phthalate 4,5-dioxygenase oxygenase subunit</fullName>
    </submittedName>
</protein>
<accession>A0AA35SIB6</accession>
<dbReference type="Pfam" id="PF19301">
    <property type="entry name" value="LigXa_C"/>
    <property type="match status" value="1"/>
</dbReference>
<dbReference type="PROSITE" id="PS51296">
    <property type="entry name" value="RIESKE"/>
    <property type="match status" value="1"/>
</dbReference>
<dbReference type="Gene3D" id="2.102.10.10">
    <property type="entry name" value="Rieske [2Fe-2S] iron-sulphur domain"/>
    <property type="match status" value="1"/>
</dbReference>
<gene>
    <name evidence="7" type="ORF">GBAR_LOCUS17364</name>
</gene>
<feature type="domain" description="Rieske" evidence="6">
    <location>
        <begin position="9"/>
        <end position="116"/>
    </location>
</feature>
<evidence type="ECO:0000256" key="1">
    <source>
        <dbReference type="ARBA" id="ARBA00022714"/>
    </source>
</evidence>
<dbReference type="PANTHER" id="PTHR21266:SF59">
    <property type="entry name" value="BLR4922 PROTEIN"/>
    <property type="match status" value="1"/>
</dbReference>
<dbReference type="AlphaFoldDB" id="A0AA35SIB6"/>
<dbReference type="PANTHER" id="PTHR21266">
    <property type="entry name" value="IRON-SULFUR DOMAIN CONTAINING PROTEIN"/>
    <property type="match status" value="1"/>
</dbReference>
<dbReference type="CDD" id="cd03479">
    <property type="entry name" value="Rieske_RO_Alpha_PhDO_like"/>
    <property type="match status" value="1"/>
</dbReference>
<proteinExistence type="predicted"/>
<dbReference type="InterPro" id="IPR045623">
    <property type="entry name" value="LigXa_C"/>
</dbReference>
<dbReference type="Proteomes" id="UP001174909">
    <property type="component" value="Unassembled WGS sequence"/>
</dbReference>
<dbReference type="InterPro" id="IPR050584">
    <property type="entry name" value="Cholesterol_7-desaturase"/>
</dbReference>
<evidence type="ECO:0000259" key="6">
    <source>
        <dbReference type="PROSITE" id="PS51296"/>
    </source>
</evidence>
<evidence type="ECO:0000256" key="4">
    <source>
        <dbReference type="ARBA" id="ARBA00023004"/>
    </source>
</evidence>
<sequence>MGELMRRYWMPALLSWELAEPDGEPVRVKLLGEELVAFRDSDGRIGLLEEFCPHRLVSLWLGRNEECGLRCIYHGWKFDVNGQCVDMMNEPADSDYPSKMTTTSYPTVELGGVIWAYMGPKEHLPPPPKFEWAAVPASHRHVTKNIQECNWLQALEGGIDSAHATILHRTLRTDTPHAGLRVDSPHVQGKPPELEVDITDYGYRYVGIRSLGDEGNHVRAYHFVMPFHQLRASQRGYRGQAGPVGFLASGHMWVPMDDNNVMVWNWDLSYDDPIEEQERVDMDRGYGRGPEHMLESFRTRVNRDNNWMINRSVQKTETFSGIEGVNAQDVAVSGEHGPHLKALRVLTWGNPFIHVVHNTTGHLPVEPA</sequence>
<evidence type="ECO:0000256" key="5">
    <source>
        <dbReference type="ARBA" id="ARBA00023014"/>
    </source>
</evidence>
<dbReference type="InterPro" id="IPR036922">
    <property type="entry name" value="Rieske_2Fe-2S_sf"/>
</dbReference>
<dbReference type="GO" id="GO:0051537">
    <property type="term" value="F:2 iron, 2 sulfur cluster binding"/>
    <property type="evidence" value="ECO:0007669"/>
    <property type="project" value="UniProtKB-KW"/>
</dbReference>
<keyword evidence="2" id="KW-0479">Metal-binding</keyword>
<dbReference type="SUPFAM" id="SSF55961">
    <property type="entry name" value="Bet v1-like"/>
    <property type="match status" value="1"/>
</dbReference>
<comment type="caution">
    <text evidence="7">The sequence shown here is derived from an EMBL/GenBank/DDBJ whole genome shotgun (WGS) entry which is preliminary data.</text>
</comment>
<keyword evidence="4" id="KW-0408">Iron</keyword>
<evidence type="ECO:0000313" key="8">
    <source>
        <dbReference type="Proteomes" id="UP001174909"/>
    </source>
</evidence>
<reference evidence="7" key="1">
    <citation type="submission" date="2023-03" db="EMBL/GenBank/DDBJ databases">
        <authorList>
            <person name="Steffen K."/>
            <person name="Cardenas P."/>
        </authorList>
    </citation>
    <scope>NUCLEOTIDE SEQUENCE</scope>
</reference>
<dbReference type="GO" id="GO:0046872">
    <property type="term" value="F:metal ion binding"/>
    <property type="evidence" value="ECO:0007669"/>
    <property type="project" value="UniProtKB-KW"/>
</dbReference>
<name>A0AA35SIB6_GEOBA</name>
<keyword evidence="3" id="KW-0560">Oxidoreductase</keyword>
<dbReference type="InterPro" id="IPR017941">
    <property type="entry name" value="Rieske_2Fe-2S"/>
</dbReference>
<keyword evidence="1" id="KW-0001">2Fe-2S</keyword>
<keyword evidence="8" id="KW-1185">Reference proteome</keyword>
<keyword evidence="5" id="KW-0411">Iron-sulfur</keyword>
<dbReference type="Pfam" id="PF00355">
    <property type="entry name" value="Rieske"/>
    <property type="match status" value="1"/>
</dbReference>